<gene>
    <name evidence="1" type="ORF">PAXRUDRAFT_153572</name>
</gene>
<keyword evidence="2" id="KW-1185">Reference proteome</keyword>
<reference evidence="2" key="2">
    <citation type="submission" date="2015-01" db="EMBL/GenBank/DDBJ databases">
        <title>Evolutionary Origins and Diversification of the Mycorrhizal Mutualists.</title>
        <authorList>
            <consortium name="DOE Joint Genome Institute"/>
            <consortium name="Mycorrhizal Genomics Consortium"/>
            <person name="Kohler A."/>
            <person name="Kuo A."/>
            <person name="Nagy L.G."/>
            <person name="Floudas D."/>
            <person name="Copeland A."/>
            <person name="Barry K.W."/>
            <person name="Cichocki N."/>
            <person name="Veneault-Fourrey C."/>
            <person name="LaButti K."/>
            <person name="Lindquist E.A."/>
            <person name="Lipzen A."/>
            <person name="Lundell T."/>
            <person name="Morin E."/>
            <person name="Murat C."/>
            <person name="Riley R."/>
            <person name="Ohm R."/>
            <person name="Sun H."/>
            <person name="Tunlid A."/>
            <person name="Henrissat B."/>
            <person name="Grigoriev I.V."/>
            <person name="Hibbett D.S."/>
            <person name="Martin F."/>
        </authorList>
    </citation>
    <scope>NUCLEOTIDE SEQUENCE [LARGE SCALE GENOMIC DNA]</scope>
    <source>
        <strain evidence="2">Ve08.2h10</strain>
    </source>
</reference>
<dbReference type="InParanoid" id="A0A0D0DLD0"/>
<dbReference type="OrthoDB" id="2710482at2759"/>
<sequence length="181" mass="19846">PLTTLSSYIGSTVSSIKPSSVLIHTEHDNTKHKADDEDCSSMVSITSHSAVLSMILSGKHHCLLPVPTAINEVGDQLGSLNEMFHVSLSHHDTCQSASTSNAAPTLPSQKDETTEKLVELEAGMLMPSQIVLIMDIFNKHPLQIDAYLVLTKDTPVYNAIQKEWLKKQIEEVKAQQSQQSI</sequence>
<reference evidence="1 2" key="1">
    <citation type="submission" date="2014-04" db="EMBL/GenBank/DDBJ databases">
        <authorList>
            <consortium name="DOE Joint Genome Institute"/>
            <person name="Kuo A."/>
            <person name="Kohler A."/>
            <person name="Jargeat P."/>
            <person name="Nagy L.G."/>
            <person name="Floudas D."/>
            <person name="Copeland A."/>
            <person name="Barry K.W."/>
            <person name="Cichocki N."/>
            <person name="Veneault-Fourrey C."/>
            <person name="LaButti K."/>
            <person name="Lindquist E.A."/>
            <person name="Lipzen A."/>
            <person name="Lundell T."/>
            <person name="Morin E."/>
            <person name="Murat C."/>
            <person name="Sun H."/>
            <person name="Tunlid A."/>
            <person name="Henrissat B."/>
            <person name="Grigoriev I.V."/>
            <person name="Hibbett D.S."/>
            <person name="Martin F."/>
            <person name="Nordberg H.P."/>
            <person name="Cantor M.N."/>
            <person name="Hua S.X."/>
        </authorList>
    </citation>
    <scope>NUCLEOTIDE SEQUENCE [LARGE SCALE GENOMIC DNA]</scope>
    <source>
        <strain evidence="1 2">Ve08.2h10</strain>
    </source>
</reference>
<evidence type="ECO:0000313" key="1">
    <source>
        <dbReference type="EMBL" id="KIK82659.1"/>
    </source>
</evidence>
<dbReference type="AlphaFoldDB" id="A0A0D0DLD0"/>
<feature type="non-terminal residue" evidence="1">
    <location>
        <position position="1"/>
    </location>
</feature>
<organism evidence="1 2">
    <name type="scientific">Paxillus rubicundulus Ve08.2h10</name>
    <dbReference type="NCBI Taxonomy" id="930991"/>
    <lineage>
        <taxon>Eukaryota</taxon>
        <taxon>Fungi</taxon>
        <taxon>Dikarya</taxon>
        <taxon>Basidiomycota</taxon>
        <taxon>Agaricomycotina</taxon>
        <taxon>Agaricomycetes</taxon>
        <taxon>Agaricomycetidae</taxon>
        <taxon>Boletales</taxon>
        <taxon>Paxilineae</taxon>
        <taxon>Paxillaceae</taxon>
        <taxon>Paxillus</taxon>
    </lineage>
</organism>
<evidence type="ECO:0000313" key="2">
    <source>
        <dbReference type="Proteomes" id="UP000054538"/>
    </source>
</evidence>
<dbReference type="HOGENOM" id="CLU_102034_0_0_1"/>
<name>A0A0D0DLD0_9AGAM</name>
<protein>
    <submittedName>
        <fullName evidence="1">Unplaced genomic scaffold scaffold_791, whole genome shotgun sequence</fullName>
    </submittedName>
</protein>
<accession>A0A0D0DLD0</accession>
<dbReference type="Proteomes" id="UP000054538">
    <property type="component" value="Unassembled WGS sequence"/>
</dbReference>
<proteinExistence type="predicted"/>
<dbReference type="EMBL" id="KN825613">
    <property type="protein sequence ID" value="KIK82659.1"/>
    <property type="molecule type" value="Genomic_DNA"/>
</dbReference>